<dbReference type="Proteomes" id="UP001596501">
    <property type="component" value="Unassembled WGS sequence"/>
</dbReference>
<dbReference type="InterPro" id="IPR006115">
    <property type="entry name" value="6PGDH_NADP-bd"/>
</dbReference>
<dbReference type="EC" id="1.1.-.-" evidence="5"/>
<protein>
    <submittedName>
        <fullName evidence="5">NAD(P)-dependent oxidoreductase</fullName>
        <ecNumber evidence="5">1.1.-.-</ecNumber>
    </submittedName>
</protein>
<evidence type="ECO:0000256" key="2">
    <source>
        <dbReference type="ARBA" id="ARBA00023027"/>
    </source>
</evidence>
<dbReference type="PANTHER" id="PTHR43060">
    <property type="entry name" value="3-HYDROXYISOBUTYRATE DEHYDROGENASE-LIKE 1, MITOCHONDRIAL-RELATED"/>
    <property type="match status" value="1"/>
</dbReference>
<evidence type="ECO:0000259" key="3">
    <source>
        <dbReference type="Pfam" id="PF03446"/>
    </source>
</evidence>
<evidence type="ECO:0000313" key="6">
    <source>
        <dbReference type="Proteomes" id="UP001596501"/>
    </source>
</evidence>
<dbReference type="RefSeq" id="WP_382220866.1">
    <property type="nucleotide sequence ID" value="NZ_JBHTCA010000003.1"/>
</dbReference>
<comment type="caution">
    <text evidence="5">The sequence shown here is derived from an EMBL/GenBank/DDBJ whole genome shotgun (WGS) entry which is preliminary data.</text>
</comment>
<dbReference type="Pfam" id="PF03446">
    <property type="entry name" value="NAD_binding_2"/>
    <property type="match status" value="1"/>
</dbReference>
<feature type="domain" description="6-phosphogluconate dehydrogenase NADP-binding" evidence="3">
    <location>
        <begin position="5"/>
        <end position="164"/>
    </location>
</feature>
<dbReference type="InterPro" id="IPR029154">
    <property type="entry name" value="HIBADH-like_NADP-bd"/>
</dbReference>
<dbReference type="Pfam" id="PF14833">
    <property type="entry name" value="NAD_binding_11"/>
    <property type="match status" value="1"/>
</dbReference>
<keyword evidence="2" id="KW-0520">NAD</keyword>
<dbReference type="GO" id="GO:0016491">
    <property type="term" value="F:oxidoreductase activity"/>
    <property type="evidence" value="ECO:0007669"/>
    <property type="project" value="UniProtKB-KW"/>
</dbReference>
<dbReference type="Gene3D" id="3.40.50.720">
    <property type="entry name" value="NAD(P)-binding Rossmann-like Domain"/>
    <property type="match status" value="1"/>
</dbReference>
<reference evidence="6" key="1">
    <citation type="journal article" date="2019" name="Int. J. Syst. Evol. Microbiol.">
        <title>The Global Catalogue of Microorganisms (GCM) 10K type strain sequencing project: providing services to taxonomists for standard genome sequencing and annotation.</title>
        <authorList>
            <consortium name="The Broad Institute Genomics Platform"/>
            <consortium name="The Broad Institute Genome Sequencing Center for Infectious Disease"/>
            <person name="Wu L."/>
            <person name="Ma J."/>
        </authorList>
    </citation>
    <scope>NUCLEOTIDE SEQUENCE [LARGE SCALE GENOMIC DNA]</scope>
    <source>
        <strain evidence="6">CGMCC 1.12371</strain>
    </source>
</reference>
<accession>A0ABW2QJ08</accession>
<name>A0ABW2QJ08_9BURK</name>
<dbReference type="InterPro" id="IPR008927">
    <property type="entry name" value="6-PGluconate_DH-like_C_sf"/>
</dbReference>
<dbReference type="SUPFAM" id="SSF48179">
    <property type="entry name" value="6-phosphogluconate dehydrogenase C-terminal domain-like"/>
    <property type="match status" value="1"/>
</dbReference>
<proteinExistence type="predicted"/>
<dbReference type="InterPro" id="IPR015815">
    <property type="entry name" value="HIBADH-related"/>
</dbReference>
<evidence type="ECO:0000259" key="4">
    <source>
        <dbReference type="Pfam" id="PF14833"/>
    </source>
</evidence>
<gene>
    <name evidence="5" type="ORF">ACFQPB_06510</name>
</gene>
<dbReference type="Gene3D" id="1.10.1040.10">
    <property type="entry name" value="N-(1-d-carboxylethyl)-l-norvaline Dehydrogenase, domain 2"/>
    <property type="match status" value="1"/>
</dbReference>
<dbReference type="SUPFAM" id="SSF51735">
    <property type="entry name" value="NAD(P)-binding Rossmann-fold domains"/>
    <property type="match status" value="1"/>
</dbReference>
<sequence length="291" mass="29827">MKAAVGIIGVGMMGHGIARNVLKHGFALTALEHPGNQPLTELLAGGATTQTTARAVAQASDVVILCVTGSPEVEAVLTGEGGVLEGLRPGAIVVDCSTAIPTATERMAALVQARGARFVDAPMTRSVQHAHEGKLNLLVGGDAADTEAVMPVLRCFAENIVLTGALGSGHRMKLLHNFVSLGSVALLAEAAACAQRGGIEMPVLVDVLSTGGGAGIALERLKPYLLNEDPSGLQFFMSNALKDLGYYVNMASDASAQHAIADAVAGTYDHAVQQGGPRKLVPELVALLAGR</sequence>
<dbReference type="InterPro" id="IPR013328">
    <property type="entry name" value="6PGD_dom2"/>
</dbReference>
<keyword evidence="6" id="KW-1185">Reference proteome</keyword>
<dbReference type="EMBL" id="JBHTCA010000003">
    <property type="protein sequence ID" value="MFC7408508.1"/>
    <property type="molecule type" value="Genomic_DNA"/>
</dbReference>
<dbReference type="InterPro" id="IPR036291">
    <property type="entry name" value="NAD(P)-bd_dom_sf"/>
</dbReference>
<evidence type="ECO:0000313" key="5">
    <source>
        <dbReference type="EMBL" id="MFC7408508.1"/>
    </source>
</evidence>
<dbReference type="PANTHER" id="PTHR43060:SF15">
    <property type="entry name" value="3-HYDROXYISOBUTYRATE DEHYDROGENASE-LIKE 1, MITOCHONDRIAL-RELATED"/>
    <property type="match status" value="1"/>
</dbReference>
<organism evidence="5 6">
    <name type="scientific">Hydrogenophaga atypica</name>
    <dbReference type="NCBI Taxonomy" id="249409"/>
    <lineage>
        <taxon>Bacteria</taxon>
        <taxon>Pseudomonadati</taxon>
        <taxon>Pseudomonadota</taxon>
        <taxon>Betaproteobacteria</taxon>
        <taxon>Burkholderiales</taxon>
        <taxon>Comamonadaceae</taxon>
        <taxon>Hydrogenophaga</taxon>
    </lineage>
</organism>
<evidence type="ECO:0000256" key="1">
    <source>
        <dbReference type="ARBA" id="ARBA00023002"/>
    </source>
</evidence>
<dbReference type="PIRSF" id="PIRSF000103">
    <property type="entry name" value="HIBADH"/>
    <property type="match status" value="1"/>
</dbReference>
<keyword evidence="1 5" id="KW-0560">Oxidoreductase</keyword>
<feature type="domain" description="3-hydroxyisobutyrate dehydrogenase-like NAD-binding" evidence="4">
    <location>
        <begin position="167"/>
        <end position="279"/>
    </location>
</feature>